<protein>
    <recommendedName>
        <fullName evidence="4">DUF4179 domain-containing protein</fullName>
    </recommendedName>
</protein>
<keyword evidence="1" id="KW-0812">Transmembrane</keyword>
<gene>
    <name evidence="2" type="ORF">Ami3637_03685</name>
</gene>
<keyword evidence="1" id="KW-0472">Membrane</keyword>
<keyword evidence="1" id="KW-1133">Transmembrane helix</keyword>
<proteinExistence type="predicted"/>
<dbReference type="AlphaFoldDB" id="A0A6P1MCN5"/>
<evidence type="ECO:0008006" key="4">
    <source>
        <dbReference type="Google" id="ProtNLM"/>
    </source>
</evidence>
<evidence type="ECO:0000256" key="1">
    <source>
        <dbReference type="SAM" id="Phobius"/>
    </source>
</evidence>
<organism evidence="2 3">
    <name type="scientific">Aminipila terrae</name>
    <dbReference type="NCBI Taxonomy" id="2697030"/>
    <lineage>
        <taxon>Bacteria</taxon>
        <taxon>Bacillati</taxon>
        <taxon>Bacillota</taxon>
        <taxon>Clostridia</taxon>
        <taxon>Peptostreptococcales</taxon>
        <taxon>Anaerovoracaceae</taxon>
        <taxon>Aminipila</taxon>
    </lineage>
</organism>
<keyword evidence="3" id="KW-1185">Reference proteome</keyword>
<name>A0A6P1MCN5_9FIRM</name>
<dbReference type="RefSeq" id="WP_162361375.1">
    <property type="nucleotide sequence ID" value="NZ_CP047591.1"/>
</dbReference>
<accession>A0A6P1MCN5</accession>
<sequence length="373" mass="42839">MKEFKEQISIPSELDEAILTGIKKGKIKMEKRNNVKKNMLKTAAVFIIGIGVFTAGINVSPAFADSMRAVPVLGTLVQIFQVNKAEVSGGQTVTNAKGEIFLKKQEGKEQLIINFANSEKASRYSATYQKDPQSITVALPGTTDVTLLSDYKRSEGESAFIKSVYKLMTLDDSMVRYVVEIEDYSNVQVSEYKNPGQIVIEITKNENYTFHDIYSVRSYSFKDGESFAQLEEKLKGQKYRILKDEQEKRFFEFAQFDSKDKAEKFAKKFNKIDTLIEVRYGNNVPVCFNDASDYEKYNFTLMYVEFLREARTPEDIIRFIDKNKEEYPQYLELMLKGLTGMLRGMDSSQYDSKALDKYYKLIGTTTQEELNKY</sequence>
<reference evidence="2 3" key="1">
    <citation type="submission" date="2020-01" db="EMBL/GenBank/DDBJ databases">
        <title>Genomic analysis of Aminipila sp. CBA3637.</title>
        <authorList>
            <person name="Kim Y.B."/>
            <person name="Roh S.W."/>
        </authorList>
    </citation>
    <scope>NUCLEOTIDE SEQUENCE [LARGE SCALE GENOMIC DNA]</scope>
    <source>
        <strain evidence="2 3">CBA3637</strain>
    </source>
</reference>
<dbReference type="EMBL" id="CP047591">
    <property type="protein sequence ID" value="QHI71601.1"/>
    <property type="molecule type" value="Genomic_DNA"/>
</dbReference>
<feature type="transmembrane region" description="Helical" evidence="1">
    <location>
        <begin position="38"/>
        <end position="57"/>
    </location>
</feature>
<evidence type="ECO:0000313" key="2">
    <source>
        <dbReference type="EMBL" id="QHI71601.1"/>
    </source>
</evidence>
<dbReference type="Proteomes" id="UP000463883">
    <property type="component" value="Chromosome"/>
</dbReference>
<evidence type="ECO:0000313" key="3">
    <source>
        <dbReference type="Proteomes" id="UP000463883"/>
    </source>
</evidence>
<dbReference type="KEGG" id="amic:Ami3637_03685"/>